<reference evidence="6" key="1">
    <citation type="submission" date="2016-10" db="EMBL/GenBank/DDBJ databases">
        <authorList>
            <person name="Varghese N."/>
            <person name="Submissions S."/>
        </authorList>
    </citation>
    <scope>NUCLEOTIDE SEQUENCE [LARGE SCALE GENOMIC DNA]</scope>
    <source>
        <strain evidence="6">CGMCC 1.10789</strain>
    </source>
</reference>
<dbReference type="GO" id="GO:0071949">
    <property type="term" value="F:FAD binding"/>
    <property type="evidence" value="ECO:0007669"/>
    <property type="project" value="InterPro"/>
</dbReference>
<accession>A0A1G8Y1Z2</accession>
<dbReference type="Gene3D" id="3.30.390.50">
    <property type="entry name" value="CO dehydrogenase flavoprotein, C-terminal domain"/>
    <property type="match status" value="1"/>
</dbReference>
<gene>
    <name evidence="5" type="ORF">SAMN05216257_101153</name>
</gene>
<protein>
    <submittedName>
        <fullName evidence="5">Carbon-monoxide dehydrogenase medium subunit</fullName>
    </submittedName>
</protein>
<evidence type="ECO:0000256" key="1">
    <source>
        <dbReference type="ARBA" id="ARBA00022630"/>
    </source>
</evidence>
<dbReference type="FunFam" id="3.30.465.10:FF:000017">
    <property type="entry name" value="Xanthine dehydrogenase, FAD binding subunit"/>
    <property type="match status" value="1"/>
</dbReference>
<evidence type="ECO:0000256" key="2">
    <source>
        <dbReference type="ARBA" id="ARBA00022827"/>
    </source>
</evidence>
<organism evidence="5 6">
    <name type="scientific">Meinhardsimonia xiamenensis</name>
    <dbReference type="NCBI Taxonomy" id="990712"/>
    <lineage>
        <taxon>Bacteria</taxon>
        <taxon>Pseudomonadati</taxon>
        <taxon>Pseudomonadota</taxon>
        <taxon>Alphaproteobacteria</taxon>
        <taxon>Rhodobacterales</taxon>
        <taxon>Paracoccaceae</taxon>
        <taxon>Meinhardsimonia</taxon>
    </lineage>
</organism>
<dbReference type="Pfam" id="PF00941">
    <property type="entry name" value="FAD_binding_5"/>
    <property type="match status" value="1"/>
</dbReference>
<dbReference type="InterPro" id="IPR036318">
    <property type="entry name" value="FAD-bd_PCMH-like_sf"/>
</dbReference>
<keyword evidence="3" id="KW-0560">Oxidoreductase</keyword>
<dbReference type="InterPro" id="IPR016166">
    <property type="entry name" value="FAD-bd_PCMH"/>
</dbReference>
<dbReference type="InterPro" id="IPR005107">
    <property type="entry name" value="CO_DH_flav_C"/>
</dbReference>
<dbReference type="Pfam" id="PF03450">
    <property type="entry name" value="CO_deh_flav_C"/>
    <property type="match status" value="1"/>
</dbReference>
<dbReference type="PROSITE" id="PS51387">
    <property type="entry name" value="FAD_PCMH"/>
    <property type="match status" value="1"/>
</dbReference>
<evidence type="ECO:0000313" key="6">
    <source>
        <dbReference type="Proteomes" id="UP000199328"/>
    </source>
</evidence>
<dbReference type="RefSeq" id="WP_092497206.1">
    <property type="nucleotide sequence ID" value="NZ_FNFV01000001.1"/>
</dbReference>
<dbReference type="InterPro" id="IPR036683">
    <property type="entry name" value="CO_DH_flav_C_dom_sf"/>
</dbReference>
<dbReference type="STRING" id="990712.SAMN05216257_101153"/>
<name>A0A1G8Y1Z2_9RHOB</name>
<dbReference type="Gene3D" id="3.30.43.10">
    <property type="entry name" value="Uridine Diphospho-n-acetylenolpyruvylglucosamine Reductase, domain 2"/>
    <property type="match status" value="1"/>
</dbReference>
<dbReference type="PANTHER" id="PTHR42659">
    <property type="entry name" value="XANTHINE DEHYDROGENASE SUBUNIT C-RELATED"/>
    <property type="match status" value="1"/>
</dbReference>
<keyword evidence="1" id="KW-0285">Flavoprotein</keyword>
<dbReference type="SUPFAM" id="SSF56176">
    <property type="entry name" value="FAD-binding/transporter-associated domain-like"/>
    <property type="match status" value="1"/>
</dbReference>
<dbReference type="FunFam" id="3.30.43.10:FF:000015">
    <property type="entry name" value="Carbon monoxide dehydrogenase medium chain"/>
    <property type="match status" value="1"/>
</dbReference>
<keyword evidence="2" id="KW-0274">FAD</keyword>
<sequence length="277" mass="28984">MIPAGFAYHRPADVASAIAVLQEHGDEARVLAGGHSLIPMMKLRMAAPAHLVDLQDIAELRGIEIGADAVTIGAMVTQHDLIAHEGLAEALPIIREAALQIADPQVRYKGTIGGNVANGDPGNDMPGLMQCLDATYTLAGPDGTREVKAREFYEAAYFTAREDDEILTRITIPRPAAGTGWAYEKVKRKIGDYATAAAAVLVGKGTASVAMTNLADTPVWSEAASAALAAGDVEGCVAAMLEAIDPVEDNRGPVAFKKHAAGVVLRRAIARAQSRAG</sequence>
<evidence type="ECO:0000256" key="3">
    <source>
        <dbReference type="ARBA" id="ARBA00023002"/>
    </source>
</evidence>
<dbReference type="EMBL" id="FNFV01000001">
    <property type="protein sequence ID" value="SDJ96828.1"/>
    <property type="molecule type" value="Genomic_DNA"/>
</dbReference>
<evidence type="ECO:0000313" key="5">
    <source>
        <dbReference type="EMBL" id="SDJ96828.1"/>
    </source>
</evidence>
<evidence type="ECO:0000259" key="4">
    <source>
        <dbReference type="PROSITE" id="PS51387"/>
    </source>
</evidence>
<dbReference type="SUPFAM" id="SSF55447">
    <property type="entry name" value="CO dehydrogenase flavoprotein C-terminal domain-like"/>
    <property type="match status" value="1"/>
</dbReference>
<dbReference type="AlphaFoldDB" id="A0A1G8Y1Z2"/>
<proteinExistence type="predicted"/>
<dbReference type="SMART" id="SM01092">
    <property type="entry name" value="CO_deh_flav_C"/>
    <property type="match status" value="1"/>
</dbReference>
<dbReference type="InterPro" id="IPR002346">
    <property type="entry name" value="Mopterin_DH_FAD-bd"/>
</dbReference>
<dbReference type="OrthoDB" id="9793944at2"/>
<dbReference type="InterPro" id="IPR016169">
    <property type="entry name" value="FAD-bd_PCMH_sub2"/>
</dbReference>
<dbReference type="PANTHER" id="PTHR42659:SF2">
    <property type="entry name" value="XANTHINE DEHYDROGENASE SUBUNIT C-RELATED"/>
    <property type="match status" value="1"/>
</dbReference>
<dbReference type="InterPro" id="IPR016167">
    <property type="entry name" value="FAD-bd_PCMH_sub1"/>
</dbReference>
<dbReference type="Gene3D" id="3.30.465.10">
    <property type="match status" value="1"/>
</dbReference>
<dbReference type="InterPro" id="IPR051312">
    <property type="entry name" value="Diverse_Substr_Oxidored"/>
</dbReference>
<feature type="domain" description="FAD-binding PCMH-type" evidence="4">
    <location>
        <begin position="1"/>
        <end position="177"/>
    </location>
</feature>
<keyword evidence="6" id="KW-1185">Reference proteome</keyword>
<dbReference type="Proteomes" id="UP000199328">
    <property type="component" value="Unassembled WGS sequence"/>
</dbReference>
<dbReference type="GO" id="GO:0016491">
    <property type="term" value="F:oxidoreductase activity"/>
    <property type="evidence" value="ECO:0007669"/>
    <property type="project" value="UniProtKB-KW"/>
</dbReference>